<dbReference type="InterPro" id="IPR000150">
    <property type="entry name" value="Cof"/>
</dbReference>
<keyword evidence="2" id="KW-1185">Reference proteome</keyword>
<dbReference type="PANTHER" id="PTHR10000:SF8">
    <property type="entry name" value="HAD SUPERFAMILY HYDROLASE-LIKE, TYPE 3"/>
    <property type="match status" value="1"/>
</dbReference>
<dbReference type="InterPro" id="IPR006379">
    <property type="entry name" value="HAD-SF_hydro_IIB"/>
</dbReference>
<dbReference type="SFLD" id="SFLDS00003">
    <property type="entry name" value="Haloacid_Dehalogenase"/>
    <property type="match status" value="1"/>
</dbReference>
<accession>A0A8H7PDT6</accession>
<dbReference type="EMBL" id="JAEPQZ010000018">
    <property type="protein sequence ID" value="KAG2172061.1"/>
    <property type="molecule type" value="Genomic_DNA"/>
</dbReference>
<dbReference type="SUPFAM" id="SSF56784">
    <property type="entry name" value="HAD-like"/>
    <property type="match status" value="1"/>
</dbReference>
<dbReference type="InterPro" id="IPR036412">
    <property type="entry name" value="HAD-like_sf"/>
</dbReference>
<dbReference type="InterPro" id="IPR023214">
    <property type="entry name" value="HAD_sf"/>
</dbReference>
<dbReference type="Proteomes" id="UP000654370">
    <property type="component" value="Unassembled WGS sequence"/>
</dbReference>
<proteinExistence type="predicted"/>
<evidence type="ECO:0000313" key="1">
    <source>
        <dbReference type="EMBL" id="KAG2172061.1"/>
    </source>
</evidence>
<dbReference type="SFLD" id="SFLDG01140">
    <property type="entry name" value="C2.B:_Phosphomannomutase_and_P"/>
    <property type="match status" value="1"/>
</dbReference>
<dbReference type="NCBIfam" id="TIGR00099">
    <property type="entry name" value="Cof-subfamily"/>
    <property type="match status" value="1"/>
</dbReference>
<reference evidence="1" key="1">
    <citation type="submission" date="2020-12" db="EMBL/GenBank/DDBJ databases">
        <title>Metabolic potential, ecology and presence of endohyphal bacteria is reflected in genomic diversity of Mucoromycotina.</title>
        <authorList>
            <person name="Muszewska A."/>
            <person name="Okrasinska A."/>
            <person name="Steczkiewicz K."/>
            <person name="Drgas O."/>
            <person name="Orlowska M."/>
            <person name="Perlinska-Lenart U."/>
            <person name="Aleksandrzak-Piekarczyk T."/>
            <person name="Szatraj K."/>
            <person name="Zielenkiewicz U."/>
            <person name="Pilsyk S."/>
            <person name="Malc E."/>
            <person name="Mieczkowski P."/>
            <person name="Kruszewska J.S."/>
            <person name="Biernat P."/>
            <person name="Pawlowska J."/>
        </authorList>
    </citation>
    <scope>NUCLEOTIDE SEQUENCE</scope>
    <source>
        <strain evidence="1">WA0000067209</strain>
    </source>
</reference>
<organism evidence="1 2">
    <name type="scientific">Mortierella isabellina</name>
    <name type="common">Filamentous fungus</name>
    <name type="synonym">Umbelopsis isabellina</name>
    <dbReference type="NCBI Taxonomy" id="91625"/>
    <lineage>
        <taxon>Eukaryota</taxon>
        <taxon>Fungi</taxon>
        <taxon>Fungi incertae sedis</taxon>
        <taxon>Mucoromycota</taxon>
        <taxon>Mucoromycotina</taxon>
        <taxon>Umbelopsidomycetes</taxon>
        <taxon>Umbelopsidales</taxon>
        <taxon>Umbelopsidaceae</taxon>
        <taxon>Umbelopsis</taxon>
    </lineage>
</organism>
<dbReference type="OrthoDB" id="27226at2759"/>
<dbReference type="Gene3D" id="3.30.1240.10">
    <property type="match status" value="1"/>
</dbReference>
<dbReference type="Gene3D" id="3.40.50.1000">
    <property type="entry name" value="HAD superfamily/HAD-like"/>
    <property type="match status" value="1"/>
</dbReference>
<dbReference type="GO" id="GO:0000287">
    <property type="term" value="F:magnesium ion binding"/>
    <property type="evidence" value="ECO:0007669"/>
    <property type="project" value="TreeGrafter"/>
</dbReference>
<gene>
    <name evidence="1" type="ORF">INT43_001538</name>
</gene>
<dbReference type="Pfam" id="PF08282">
    <property type="entry name" value="Hydrolase_3"/>
    <property type="match status" value="1"/>
</dbReference>
<protein>
    <submittedName>
        <fullName evidence="1">Uncharacterized protein</fullName>
    </submittedName>
</protein>
<evidence type="ECO:0000313" key="2">
    <source>
        <dbReference type="Proteomes" id="UP000654370"/>
    </source>
</evidence>
<comment type="caution">
    <text evidence="1">The sequence shown here is derived from an EMBL/GenBank/DDBJ whole genome shotgun (WGS) entry which is preliminary data.</text>
</comment>
<sequence length="289" mass="31519">MATSNFKNIRLVASDLDGTLLVHSDMTAQSGGAPSPRARTVIHKLADKGVRFVLASGRPPRTMDCAVEQVGLDNVLTICCNGGLVYDPFNKNIVKKYSIPNKDICSILDTIIKCLGPQVCLGAESGLHFVCDENYVKERNDFLDHHYIVRKPMEFLQTPEDTIEKLVIILPGMPAEKLNERLLELFSSDHWKQVVNITFSNPHSIEISAAGISKGSALEDLCQELGVKAEETIAFGDMPNDSDMLKFAGTGVAVENAHPSVKEIADRVTASNVDDGVAIVLEEVLEQLS</sequence>
<dbReference type="GO" id="GO:0005829">
    <property type="term" value="C:cytosol"/>
    <property type="evidence" value="ECO:0007669"/>
    <property type="project" value="TreeGrafter"/>
</dbReference>
<dbReference type="CDD" id="cd07516">
    <property type="entry name" value="HAD_Pase"/>
    <property type="match status" value="1"/>
</dbReference>
<dbReference type="PANTHER" id="PTHR10000">
    <property type="entry name" value="PHOSPHOSERINE PHOSPHATASE"/>
    <property type="match status" value="1"/>
</dbReference>
<dbReference type="AlphaFoldDB" id="A0A8H7PDT6"/>
<dbReference type="GO" id="GO:0016791">
    <property type="term" value="F:phosphatase activity"/>
    <property type="evidence" value="ECO:0007669"/>
    <property type="project" value="TreeGrafter"/>
</dbReference>
<name>A0A8H7PDT6_MORIS</name>
<dbReference type="NCBIfam" id="TIGR01484">
    <property type="entry name" value="HAD-SF-IIB"/>
    <property type="match status" value="1"/>
</dbReference>